<keyword evidence="2" id="KW-1185">Reference proteome</keyword>
<dbReference type="VEuPathDB" id="VectorBase:GAUT023279"/>
<accession>A0A1A9V212</accession>
<name>A0A1A9V212_GLOAU</name>
<proteinExistence type="predicted"/>
<sequence>MTVSDCLRKDKFQLTNTSLSFKHWHNLNFYASVKISLRLGLVFWLTLEALSSEQEKEYVLSPSTTNNDSFSNLFHSYRITQRLNGSPKIIDTIDISAPIDVDYDMELAEVNVFRPLFRYRASYARKGPPVVTSFHIPNDTLGGLTSDTVPSAKYH</sequence>
<dbReference type="AlphaFoldDB" id="A0A1A9V212"/>
<organism evidence="1 2">
    <name type="scientific">Glossina austeni</name>
    <name type="common">Savannah tsetse fly</name>
    <dbReference type="NCBI Taxonomy" id="7395"/>
    <lineage>
        <taxon>Eukaryota</taxon>
        <taxon>Metazoa</taxon>
        <taxon>Ecdysozoa</taxon>
        <taxon>Arthropoda</taxon>
        <taxon>Hexapoda</taxon>
        <taxon>Insecta</taxon>
        <taxon>Pterygota</taxon>
        <taxon>Neoptera</taxon>
        <taxon>Endopterygota</taxon>
        <taxon>Diptera</taxon>
        <taxon>Brachycera</taxon>
        <taxon>Muscomorpha</taxon>
        <taxon>Hippoboscoidea</taxon>
        <taxon>Glossinidae</taxon>
        <taxon>Glossina</taxon>
    </lineage>
</organism>
<evidence type="ECO:0000313" key="1">
    <source>
        <dbReference type="EnsemblMetazoa" id="GAUT023279-PA"/>
    </source>
</evidence>
<dbReference type="Proteomes" id="UP000078200">
    <property type="component" value="Unassembled WGS sequence"/>
</dbReference>
<reference evidence="1" key="1">
    <citation type="submission" date="2020-05" db="UniProtKB">
        <authorList>
            <consortium name="EnsemblMetazoa"/>
        </authorList>
    </citation>
    <scope>IDENTIFICATION</scope>
    <source>
        <strain evidence="1">TTRI</strain>
    </source>
</reference>
<evidence type="ECO:0000313" key="2">
    <source>
        <dbReference type="Proteomes" id="UP000078200"/>
    </source>
</evidence>
<dbReference type="EnsemblMetazoa" id="GAUT023279-RA">
    <property type="protein sequence ID" value="GAUT023279-PA"/>
    <property type="gene ID" value="GAUT023279"/>
</dbReference>
<protein>
    <submittedName>
        <fullName evidence="1">Uncharacterized protein</fullName>
    </submittedName>
</protein>